<protein>
    <submittedName>
        <fullName evidence="6">Pimeloyl-ACP methyl ester carboxylesterase</fullName>
    </submittedName>
</protein>
<accession>A0A7W7WQX6</accession>
<dbReference type="PANTHER" id="PTHR21661:SF35">
    <property type="entry name" value="EPOXIDE HYDROLASE"/>
    <property type="match status" value="1"/>
</dbReference>
<dbReference type="EMBL" id="JACHJW010000001">
    <property type="protein sequence ID" value="MBB4960736.1"/>
    <property type="molecule type" value="Genomic_DNA"/>
</dbReference>
<keyword evidence="2" id="KW-0058">Aromatic hydrocarbons catabolism</keyword>
<dbReference type="GO" id="GO:0097176">
    <property type="term" value="P:epoxide metabolic process"/>
    <property type="evidence" value="ECO:0007669"/>
    <property type="project" value="TreeGrafter"/>
</dbReference>
<dbReference type="InterPro" id="IPR016292">
    <property type="entry name" value="Epoxide_hydrolase"/>
</dbReference>
<feature type="domain" description="Epoxide hydrolase N-terminal" evidence="5">
    <location>
        <begin position="5"/>
        <end position="110"/>
    </location>
</feature>
<evidence type="ECO:0000256" key="2">
    <source>
        <dbReference type="ARBA" id="ARBA00022797"/>
    </source>
</evidence>
<dbReference type="PIRSF" id="PIRSF001112">
    <property type="entry name" value="Epoxide_hydrolase"/>
    <property type="match status" value="1"/>
</dbReference>
<dbReference type="PRINTS" id="PR00412">
    <property type="entry name" value="EPOXHYDRLASE"/>
</dbReference>
<keyword evidence="3" id="KW-0378">Hydrolase</keyword>
<name>A0A7W7WQX6_9ACTN</name>
<dbReference type="AlphaFoldDB" id="A0A7W7WQX6"/>
<dbReference type="PANTHER" id="PTHR21661">
    <property type="entry name" value="EPOXIDE HYDROLASE 1-RELATED"/>
    <property type="match status" value="1"/>
</dbReference>
<evidence type="ECO:0000313" key="7">
    <source>
        <dbReference type="Proteomes" id="UP000578819"/>
    </source>
</evidence>
<reference evidence="6 7" key="1">
    <citation type="submission" date="2020-08" db="EMBL/GenBank/DDBJ databases">
        <title>Sequencing the genomes of 1000 actinobacteria strains.</title>
        <authorList>
            <person name="Klenk H.-P."/>
        </authorList>
    </citation>
    <scope>NUCLEOTIDE SEQUENCE [LARGE SCALE GENOMIC DNA]</scope>
    <source>
        <strain evidence="6 7">DSM 45886</strain>
    </source>
</reference>
<evidence type="ECO:0000259" key="5">
    <source>
        <dbReference type="Pfam" id="PF06441"/>
    </source>
</evidence>
<feature type="active site" description="Proton acceptor" evidence="4">
    <location>
        <position position="359"/>
    </location>
</feature>
<dbReference type="InterPro" id="IPR029058">
    <property type="entry name" value="AB_hydrolase_fold"/>
</dbReference>
<comment type="caution">
    <text evidence="6">The sequence shown here is derived from an EMBL/GenBank/DDBJ whole genome shotgun (WGS) entry which is preliminary data.</text>
</comment>
<evidence type="ECO:0000256" key="3">
    <source>
        <dbReference type="ARBA" id="ARBA00022801"/>
    </source>
</evidence>
<dbReference type="SUPFAM" id="SSF53474">
    <property type="entry name" value="alpha/beta-Hydrolases"/>
    <property type="match status" value="1"/>
</dbReference>
<evidence type="ECO:0000313" key="6">
    <source>
        <dbReference type="EMBL" id="MBB4960736.1"/>
    </source>
</evidence>
<dbReference type="Proteomes" id="UP000578819">
    <property type="component" value="Unassembled WGS sequence"/>
</dbReference>
<gene>
    <name evidence="6" type="ORF">FHR38_004469</name>
</gene>
<proteinExistence type="inferred from homology"/>
<sequence>MSEEITPFRIEISQEHLDDLRHRLASTRWPAEVPGAGWEAGVPLGYLKDLADYWHTTYDWRAHEAQLNEFPQFTTVVDGQNIHFLHVRSAEPDALPLILTHGWPGSVVEFMKVIGPLTDPARYGGDPADAFHVVAPSLPGFGFSSPLTTPGWSTDRVARAWAELMGRLGYHRYGAQGGDTGAIVSPKLGRVDSEHVIGVHVNNLGTFPSGDPTELADLTEADQARLALMTTWGRDMSGYAIVQSTRPQTISYALTDSPVGQLAWIVEKFKEWTDPSAALPEDAVDRDLILTDVSMYWLTGTAGSAARIYYEDANSWGQAQPRSSVPTGVAVFPNDITLRPLAERDHNVVHWTEFSRGGHFPAMEAPDLLVDDVRGFFRKLR</sequence>
<keyword evidence="7" id="KW-1185">Reference proteome</keyword>
<evidence type="ECO:0000256" key="4">
    <source>
        <dbReference type="PIRSR" id="PIRSR001112-1"/>
    </source>
</evidence>
<organism evidence="6 7">
    <name type="scientific">Micromonospora polyrhachis</name>
    <dbReference type="NCBI Taxonomy" id="1282883"/>
    <lineage>
        <taxon>Bacteria</taxon>
        <taxon>Bacillati</taxon>
        <taxon>Actinomycetota</taxon>
        <taxon>Actinomycetes</taxon>
        <taxon>Micromonosporales</taxon>
        <taxon>Micromonosporaceae</taxon>
        <taxon>Micromonospora</taxon>
    </lineage>
</organism>
<dbReference type="InterPro" id="IPR000639">
    <property type="entry name" value="Epox_hydrolase-like"/>
</dbReference>
<dbReference type="Gene3D" id="3.40.50.1820">
    <property type="entry name" value="alpha/beta hydrolase"/>
    <property type="match status" value="1"/>
</dbReference>
<dbReference type="GO" id="GO:0004301">
    <property type="term" value="F:epoxide hydrolase activity"/>
    <property type="evidence" value="ECO:0007669"/>
    <property type="project" value="TreeGrafter"/>
</dbReference>
<dbReference type="Pfam" id="PF06441">
    <property type="entry name" value="EHN"/>
    <property type="match status" value="1"/>
</dbReference>
<comment type="similarity">
    <text evidence="1">Belongs to the peptidase S33 family.</text>
</comment>
<feature type="active site" description="Nucleophile" evidence="4">
    <location>
        <position position="179"/>
    </location>
</feature>
<dbReference type="InterPro" id="IPR010497">
    <property type="entry name" value="Epoxide_hydro_N"/>
</dbReference>
<feature type="active site" description="Proton donor" evidence="4">
    <location>
        <position position="309"/>
    </location>
</feature>
<evidence type="ECO:0000256" key="1">
    <source>
        <dbReference type="ARBA" id="ARBA00010088"/>
    </source>
</evidence>